<dbReference type="STRING" id="887929.HMP0721_1682"/>
<dbReference type="Pfam" id="PF01210">
    <property type="entry name" value="NAD_Gly3P_dh_N"/>
    <property type="match status" value="1"/>
</dbReference>
<dbReference type="Pfam" id="PF07479">
    <property type="entry name" value="NAD_Gly3P_dh_C"/>
    <property type="match status" value="1"/>
</dbReference>
<feature type="binding site" evidence="10">
    <location>
        <position position="271"/>
    </location>
    <ligand>
        <name>NAD(+)</name>
        <dbReference type="ChEBI" id="CHEBI:57540"/>
    </ligand>
</feature>
<keyword evidence="4 11" id="KW-0560">Oxidoreductase</keyword>
<comment type="catalytic activity">
    <reaction evidence="12">
        <text>sn-glycerol 3-phosphate + NADP(+) = dihydroxyacetone phosphate + NADPH + H(+)</text>
        <dbReference type="Rhea" id="RHEA:11096"/>
        <dbReference type="ChEBI" id="CHEBI:15378"/>
        <dbReference type="ChEBI" id="CHEBI:57597"/>
        <dbReference type="ChEBI" id="CHEBI:57642"/>
        <dbReference type="ChEBI" id="CHEBI:57783"/>
        <dbReference type="ChEBI" id="CHEBI:58349"/>
        <dbReference type="EC" id="1.1.1.94"/>
    </reaction>
</comment>
<feature type="domain" description="Glycerol-3-phosphate dehydrogenase NAD-dependent N-terminal" evidence="13">
    <location>
        <begin position="11"/>
        <end position="166"/>
    </location>
</feature>
<proteinExistence type="inferred from homology"/>
<dbReference type="PANTHER" id="PTHR11728:SF1">
    <property type="entry name" value="GLYCEROL-3-PHOSPHATE DEHYDROGENASE [NAD(+)] 2, CHLOROPLASTIC"/>
    <property type="match status" value="1"/>
</dbReference>
<evidence type="ECO:0000256" key="9">
    <source>
        <dbReference type="PIRSR" id="PIRSR000114-1"/>
    </source>
</evidence>
<dbReference type="PRINTS" id="PR00077">
    <property type="entry name" value="GPDHDRGNASE"/>
</dbReference>
<evidence type="ECO:0000256" key="1">
    <source>
        <dbReference type="ARBA" id="ARBA00011009"/>
    </source>
</evidence>
<evidence type="ECO:0000313" key="16">
    <source>
        <dbReference type="Proteomes" id="UP000004754"/>
    </source>
</evidence>
<dbReference type="InterPro" id="IPR011128">
    <property type="entry name" value="G3P_DH_NAD-dep_N"/>
</dbReference>
<feature type="domain" description="Glycerol-3-phosphate dehydrogenase NAD-dependent C-terminal" evidence="14">
    <location>
        <begin position="192"/>
        <end position="341"/>
    </location>
</feature>
<evidence type="ECO:0000256" key="11">
    <source>
        <dbReference type="RuleBase" id="RU000437"/>
    </source>
</evidence>
<dbReference type="GO" id="GO:0141153">
    <property type="term" value="F:glycerol-3-phosphate dehydrogenase (NADP+) activity"/>
    <property type="evidence" value="ECO:0007669"/>
    <property type="project" value="RHEA"/>
</dbReference>
<evidence type="ECO:0000256" key="6">
    <source>
        <dbReference type="ARBA" id="ARBA00023098"/>
    </source>
</evidence>
<evidence type="ECO:0000256" key="8">
    <source>
        <dbReference type="ARBA" id="ARBA00023264"/>
    </source>
</evidence>
<evidence type="ECO:0000256" key="3">
    <source>
        <dbReference type="ARBA" id="ARBA00022857"/>
    </source>
</evidence>
<gene>
    <name evidence="15" type="ORF">HMP0721_1682</name>
</gene>
<evidence type="ECO:0000313" key="15">
    <source>
        <dbReference type="EMBL" id="EFV01301.1"/>
    </source>
</evidence>
<evidence type="ECO:0000256" key="10">
    <source>
        <dbReference type="PIRSR" id="PIRSR000114-3"/>
    </source>
</evidence>
<name>E6MHX7_9FIRM</name>
<comment type="caution">
    <text evidence="15">The sequence shown here is derived from an EMBL/GenBank/DDBJ whole genome shotgun (WGS) entry which is preliminary data.</text>
</comment>
<keyword evidence="16" id="KW-1185">Reference proteome</keyword>
<evidence type="ECO:0000259" key="14">
    <source>
        <dbReference type="Pfam" id="PF07479"/>
    </source>
</evidence>
<dbReference type="EC" id="1.1.1.94" evidence="12"/>
<dbReference type="Proteomes" id="UP000004754">
    <property type="component" value="Unassembled WGS sequence"/>
</dbReference>
<reference evidence="15 16" key="1">
    <citation type="submission" date="2010-12" db="EMBL/GenBank/DDBJ databases">
        <authorList>
            <person name="Muzny D."/>
            <person name="Qin X."/>
            <person name="Deng J."/>
            <person name="Jiang H."/>
            <person name="Liu Y."/>
            <person name="Qu J."/>
            <person name="Song X.-Z."/>
            <person name="Zhang L."/>
            <person name="Thornton R."/>
            <person name="Coyle M."/>
            <person name="Francisco L."/>
            <person name="Jackson L."/>
            <person name="Javaid M."/>
            <person name="Korchina V."/>
            <person name="Kovar C."/>
            <person name="Mata R."/>
            <person name="Mathew T."/>
            <person name="Ngo R."/>
            <person name="Nguyen L."/>
            <person name="Nguyen N."/>
            <person name="Okwuonu G."/>
            <person name="Ongeri F."/>
            <person name="Pham C."/>
            <person name="Simmons D."/>
            <person name="Wilczek-Boney K."/>
            <person name="Hale W."/>
            <person name="Jakkamsetti A."/>
            <person name="Pham P."/>
            <person name="Ruth R."/>
            <person name="San Lucas F."/>
            <person name="Warren J."/>
            <person name="Zhang J."/>
            <person name="Zhao Z."/>
            <person name="Zhou C."/>
            <person name="Zhu D."/>
            <person name="Lee S."/>
            <person name="Bess C."/>
            <person name="Blankenburg K."/>
            <person name="Forbes L."/>
            <person name="Fu Q."/>
            <person name="Gubbala S."/>
            <person name="Hirani K."/>
            <person name="Jayaseelan J.C."/>
            <person name="Lara F."/>
            <person name="Munidasa M."/>
            <person name="Palculict T."/>
            <person name="Patil S."/>
            <person name="Pu L.-L."/>
            <person name="Saada N."/>
            <person name="Tang L."/>
            <person name="Weissenberger G."/>
            <person name="Zhu Y."/>
            <person name="Hemphill L."/>
            <person name="Shang Y."/>
            <person name="Youmans B."/>
            <person name="Ayvaz T."/>
            <person name="Ross M."/>
            <person name="Santibanez J."/>
            <person name="Aqrawi P."/>
            <person name="Gross S."/>
            <person name="Joshi V."/>
            <person name="Fowler G."/>
            <person name="Nazareth L."/>
            <person name="Reid J."/>
            <person name="Worley K."/>
            <person name="Petrosino J."/>
            <person name="Highlander S."/>
            <person name="Gibbs R."/>
        </authorList>
    </citation>
    <scope>NUCLEOTIDE SEQUENCE [LARGE SCALE GENOMIC DNA]</scope>
    <source>
        <strain evidence="15 16">ATCC 23263</strain>
    </source>
</reference>
<dbReference type="Gene3D" id="3.40.50.720">
    <property type="entry name" value="NAD(P)-binding Rossmann-like Domain"/>
    <property type="match status" value="1"/>
</dbReference>
<dbReference type="EMBL" id="AEQN01000022">
    <property type="protein sequence ID" value="EFV01301.1"/>
    <property type="molecule type" value="Genomic_DNA"/>
</dbReference>
<evidence type="ECO:0000256" key="7">
    <source>
        <dbReference type="ARBA" id="ARBA00023209"/>
    </source>
</evidence>
<dbReference type="PIRSF" id="PIRSF000114">
    <property type="entry name" value="Glycerol-3-P_dh"/>
    <property type="match status" value="1"/>
</dbReference>
<sequence length="353" mass="37936">MLSGGKFMATITFIGAGQMASALTFPAFENGHEVRLVGTPLDRDIIDGLRRDNFHITLKRTLHNGIHYYQVEEMRDAIDGADAILGGVSSFGVDWFAEEVLPNIPQNVPLISVTKGMIDQEDGSMQTYPEFWESTEAGSKLNINAIGGPCTSYELADKDDSAVTFCGRDIETLRYLKGLFTTDYYHVSLSTDVVGVECAVALKNAYALGVSLAVGLAEKREGIGVLHYNSQAALFGQGVREMRKLLNLVGGGDDNIVLGAGDLYVTVFGGRTRKIGTLLGQGLSFEDAMAELAGVTLESIVIATRTARAVKKLVTAGKVNAADFPLLLHVDAIINGGEPVNIPWKAFETETVL</sequence>
<feature type="active site" description="Proton acceptor" evidence="9">
    <location>
        <position position="203"/>
    </location>
</feature>
<evidence type="ECO:0000256" key="12">
    <source>
        <dbReference type="RuleBase" id="RU000439"/>
    </source>
</evidence>
<evidence type="ECO:0000259" key="13">
    <source>
        <dbReference type="Pfam" id="PF01210"/>
    </source>
</evidence>
<dbReference type="AlphaFoldDB" id="E6MHX7"/>
<dbReference type="GO" id="GO:0051287">
    <property type="term" value="F:NAD binding"/>
    <property type="evidence" value="ECO:0007669"/>
    <property type="project" value="InterPro"/>
</dbReference>
<protein>
    <recommendedName>
        <fullName evidence="12">Glycerol-3-phosphate dehydrogenase</fullName>
        <ecNumber evidence="12">1.1.1.94</ecNumber>
    </recommendedName>
</protein>
<accession>E6MHX7</accession>
<dbReference type="Gene3D" id="1.10.1040.10">
    <property type="entry name" value="N-(1-d-carboxylethyl)-l-norvaline Dehydrogenase, domain 2"/>
    <property type="match status" value="1"/>
</dbReference>
<evidence type="ECO:0000256" key="2">
    <source>
        <dbReference type="ARBA" id="ARBA00022516"/>
    </source>
</evidence>
<keyword evidence="7" id="KW-0594">Phospholipid biosynthesis</keyword>
<dbReference type="GO" id="GO:0005975">
    <property type="term" value="P:carbohydrate metabolic process"/>
    <property type="evidence" value="ECO:0007669"/>
    <property type="project" value="InterPro"/>
</dbReference>
<dbReference type="SUPFAM" id="SSF51735">
    <property type="entry name" value="NAD(P)-binding Rossmann-fold domains"/>
    <property type="match status" value="1"/>
</dbReference>
<dbReference type="GO" id="GO:0046168">
    <property type="term" value="P:glycerol-3-phosphate catabolic process"/>
    <property type="evidence" value="ECO:0007669"/>
    <property type="project" value="InterPro"/>
</dbReference>
<dbReference type="GO" id="GO:0008654">
    <property type="term" value="P:phospholipid biosynthetic process"/>
    <property type="evidence" value="ECO:0007669"/>
    <property type="project" value="UniProtKB-KW"/>
</dbReference>
<dbReference type="InterPro" id="IPR006168">
    <property type="entry name" value="G3P_DH_NAD-dep"/>
</dbReference>
<dbReference type="SUPFAM" id="SSF48179">
    <property type="entry name" value="6-phosphogluconate dehydrogenase C-terminal domain-like"/>
    <property type="match status" value="1"/>
</dbReference>
<dbReference type="InterPro" id="IPR036291">
    <property type="entry name" value="NAD(P)-bd_dom_sf"/>
</dbReference>
<keyword evidence="8" id="KW-1208">Phospholipid metabolism</keyword>
<keyword evidence="3" id="KW-0521">NADP</keyword>
<keyword evidence="6" id="KW-0443">Lipid metabolism</keyword>
<dbReference type="eggNOG" id="COG0240">
    <property type="taxonomic scope" value="Bacteria"/>
</dbReference>
<dbReference type="InterPro" id="IPR006109">
    <property type="entry name" value="G3P_DH_NAD-dep_C"/>
</dbReference>
<keyword evidence="2" id="KW-0444">Lipid biosynthesis</keyword>
<dbReference type="InterPro" id="IPR008927">
    <property type="entry name" value="6-PGluconate_DH-like_C_sf"/>
</dbReference>
<dbReference type="GO" id="GO:0005829">
    <property type="term" value="C:cytosol"/>
    <property type="evidence" value="ECO:0007669"/>
    <property type="project" value="TreeGrafter"/>
</dbReference>
<dbReference type="PANTHER" id="PTHR11728">
    <property type="entry name" value="GLYCEROL-3-PHOSPHATE DEHYDROGENASE"/>
    <property type="match status" value="1"/>
</dbReference>
<keyword evidence="5 10" id="KW-0520">NAD</keyword>
<dbReference type="InterPro" id="IPR013328">
    <property type="entry name" value="6PGD_dom2"/>
</dbReference>
<organism evidence="15 16">
    <name type="scientific">Pseudoramibacter alactolyticus ATCC 23263</name>
    <dbReference type="NCBI Taxonomy" id="887929"/>
    <lineage>
        <taxon>Bacteria</taxon>
        <taxon>Bacillati</taxon>
        <taxon>Bacillota</taxon>
        <taxon>Clostridia</taxon>
        <taxon>Eubacteriales</taxon>
        <taxon>Eubacteriaceae</taxon>
        <taxon>Pseudoramibacter</taxon>
    </lineage>
</organism>
<comment type="similarity">
    <text evidence="1 11">Belongs to the NAD-dependent glycerol-3-phosphate dehydrogenase family.</text>
</comment>
<dbReference type="HOGENOM" id="CLU_033449_1_0_9"/>
<evidence type="ECO:0000256" key="5">
    <source>
        <dbReference type="ARBA" id="ARBA00023027"/>
    </source>
</evidence>
<evidence type="ECO:0000256" key="4">
    <source>
        <dbReference type="ARBA" id="ARBA00023002"/>
    </source>
</evidence>